<sequence>MPKSELTEREKFLSEDSTGFCGLKGMDAVMALRGASPGATVEERVLHAIGVVTQAQPGYQSVALGALGAALREIRSKP</sequence>
<protein>
    <submittedName>
        <fullName evidence="1">Uncharacterized protein</fullName>
    </submittedName>
</protein>
<dbReference type="AlphaFoldDB" id="A0A2M7TPF8"/>
<accession>A0A2M7TPF8</accession>
<dbReference type="Proteomes" id="UP000229753">
    <property type="component" value="Unassembled WGS sequence"/>
</dbReference>
<evidence type="ECO:0000313" key="1">
    <source>
        <dbReference type="EMBL" id="PIZ50241.1"/>
    </source>
</evidence>
<evidence type="ECO:0000313" key="2">
    <source>
        <dbReference type="Proteomes" id="UP000229753"/>
    </source>
</evidence>
<name>A0A2M7TPF8_9BACT</name>
<proteinExistence type="predicted"/>
<comment type="caution">
    <text evidence="1">The sequence shown here is derived from an EMBL/GenBank/DDBJ whole genome shotgun (WGS) entry which is preliminary data.</text>
</comment>
<dbReference type="EMBL" id="PFNO01000007">
    <property type="protein sequence ID" value="PIZ50241.1"/>
    <property type="molecule type" value="Genomic_DNA"/>
</dbReference>
<reference evidence="2" key="1">
    <citation type="submission" date="2017-09" db="EMBL/GenBank/DDBJ databases">
        <title>Depth-based differentiation of microbial function through sediment-hosted aquifers and enrichment of novel symbionts in the deep terrestrial subsurface.</title>
        <authorList>
            <person name="Probst A.J."/>
            <person name="Ladd B."/>
            <person name="Jarett J.K."/>
            <person name="Geller-Mcgrath D.E."/>
            <person name="Sieber C.M.K."/>
            <person name="Emerson J.B."/>
            <person name="Anantharaman K."/>
            <person name="Thomas B.C."/>
            <person name="Malmstrom R."/>
            <person name="Stieglmeier M."/>
            <person name="Klingl A."/>
            <person name="Woyke T."/>
            <person name="Ryan C.M."/>
            <person name="Banfield J.F."/>
        </authorList>
    </citation>
    <scope>NUCLEOTIDE SEQUENCE [LARGE SCALE GENOMIC DNA]</scope>
</reference>
<gene>
    <name evidence="1" type="ORF">COY29_00225</name>
</gene>
<organism evidence="1 2">
    <name type="scientific">Candidatus Woesebacteria bacterium CG_4_10_14_0_2_um_filter_39_14</name>
    <dbReference type="NCBI Taxonomy" id="1975054"/>
    <lineage>
        <taxon>Bacteria</taxon>
        <taxon>Candidatus Woeseibacteriota</taxon>
    </lineage>
</organism>